<accession>A0AAX2F118</accession>
<dbReference type="Pfam" id="PF00580">
    <property type="entry name" value="UvrD-helicase"/>
    <property type="match status" value="1"/>
</dbReference>
<keyword evidence="1" id="KW-0540">Nuclease</keyword>
<keyword evidence="6" id="KW-0269">Exonuclease</keyword>
<evidence type="ECO:0000256" key="11">
    <source>
        <dbReference type="ARBA" id="ARBA00034617"/>
    </source>
</evidence>
<comment type="caution">
    <text evidence="17">The sequence shown here is derived from an EMBL/GenBank/DDBJ whole genome shotgun (WGS) entry which is preliminary data.</text>
</comment>
<dbReference type="InterPro" id="IPR027417">
    <property type="entry name" value="P-loop_NTPase"/>
</dbReference>
<dbReference type="GO" id="GO:0004527">
    <property type="term" value="F:exonuclease activity"/>
    <property type="evidence" value="ECO:0007669"/>
    <property type="project" value="UniProtKB-KW"/>
</dbReference>
<dbReference type="GO" id="GO:0005524">
    <property type="term" value="F:ATP binding"/>
    <property type="evidence" value="ECO:0007669"/>
    <property type="project" value="UniProtKB-UniRule"/>
</dbReference>
<evidence type="ECO:0000256" key="6">
    <source>
        <dbReference type="ARBA" id="ARBA00022839"/>
    </source>
</evidence>
<dbReference type="GO" id="GO:0003677">
    <property type="term" value="F:DNA binding"/>
    <property type="evidence" value="ECO:0007669"/>
    <property type="project" value="UniProtKB-KW"/>
</dbReference>
<keyword evidence="5 14" id="KW-0347">Helicase</keyword>
<keyword evidence="9" id="KW-0234">DNA repair</keyword>
<dbReference type="PANTHER" id="PTHR11070">
    <property type="entry name" value="UVRD / RECB / PCRA DNA HELICASE FAMILY MEMBER"/>
    <property type="match status" value="1"/>
</dbReference>
<evidence type="ECO:0000313" key="18">
    <source>
        <dbReference type="Proteomes" id="UP000184105"/>
    </source>
</evidence>
<evidence type="ECO:0000259" key="15">
    <source>
        <dbReference type="PROSITE" id="PS51198"/>
    </source>
</evidence>
<dbReference type="RefSeq" id="WP_025839299.1">
    <property type="nucleotide sequence ID" value="NZ_BAKP01000036.1"/>
</dbReference>
<proteinExistence type="predicted"/>
<keyword evidence="18" id="KW-1185">Reference proteome</keyword>
<evidence type="ECO:0000256" key="1">
    <source>
        <dbReference type="ARBA" id="ARBA00022722"/>
    </source>
</evidence>
<name>A0AAX2F118_9BACT</name>
<keyword evidence="7 14" id="KW-0067">ATP-binding</keyword>
<reference evidence="17 18" key="1">
    <citation type="submission" date="2016-11" db="EMBL/GenBank/DDBJ databases">
        <authorList>
            <person name="Varghese N."/>
            <person name="Submissions S."/>
        </authorList>
    </citation>
    <scope>NUCLEOTIDE SEQUENCE [LARGE SCALE GENOMIC DNA]</scope>
    <source>
        <strain evidence="17 18">DSM 22613</strain>
    </source>
</reference>
<dbReference type="InterPro" id="IPR000212">
    <property type="entry name" value="DNA_helicase_UvrD/REP"/>
</dbReference>
<keyword evidence="4 14" id="KW-0378">Hydrolase</keyword>
<evidence type="ECO:0000256" key="2">
    <source>
        <dbReference type="ARBA" id="ARBA00022741"/>
    </source>
</evidence>
<keyword evidence="2 14" id="KW-0547">Nucleotide-binding</keyword>
<comment type="catalytic activity">
    <reaction evidence="11">
        <text>Couples ATP hydrolysis with the unwinding of duplex DNA by translocating in the 3'-5' direction.</text>
        <dbReference type="EC" id="5.6.2.4"/>
    </reaction>
</comment>
<evidence type="ECO:0000256" key="10">
    <source>
        <dbReference type="ARBA" id="ARBA00023235"/>
    </source>
</evidence>
<feature type="domain" description="UvrD-like helicase C-terminal" evidence="16">
    <location>
        <begin position="500"/>
        <end position="754"/>
    </location>
</feature>
<keyword evidence="8" id="KW-0238">DNA-binding</keyword>
<keyword evidence="3" id="KW-0227">DNA damage</keyword>
<evidence type="ECO:0000256" key="12">
    <source>
        <dbReference type="ARBA" id="ARBA00034808"/>
    </source>
</evidence>
<dbReference type="EC" id="5.6.2.4" evidence="12"/>
<comment type="catalytic activity">
    <reaction evidence="13">
        <text>ATP + H2O = ADP + phosphate + H(+)</text>
        <dbReference type="Rhea" id="RHEA:13065"/>
        <dbReference type="ChEBI" id="CHEBI:15377"/>
        <dbReference type="ChEBI" id="CHEBI:15378"/>
        <dbReference type="ChEBI" id="CHEBI:30616"/>
        <dbReference type="ChEBI" id="CHEBI:43474"/>
        <dbReference type="ChEBI" id="CHEBI:456216"/>
        <dbReference type="EC" id="5.6.2.4"/>
    </reaction>
</comment>
<dbReference type="GO" id="GO:0043138">
    <property type="term" value="F:3'-5' DNA helicase activity"/>
    <property type="evidence" value="ECO:0007669"/>
    <property type="project" value="UniProtKB-EC"/>
</dbReference>
<dbReference type="Proteomes" id="UP000184105">
    <property type="component" value="Unassembled WGS sequence"/>
</dbReference>
<dbReference type="AlphaFoldDB" id="A0AAX2F118"/>
<dbReference type="InterPro" id="IPR011604">
    <property type="entry name" value="PDDEXK-like_dom_sf"/>
</dbReference>
<dbReference type="PROSITE" id="PS51217">
    <property type="entry name" value="UVRD_HELICASE_CTER"/>
    <property type="match status" value="1"/>
</dbReference>
<dbReference type="Gene3D" id="3.40.50.300">
    <property type="entry name" value="P-loop containing nucleotide triphosphate hydrolases"/>
    <property type="match status" value="4"/>
</dbReference>
<evidence type="ECO:0000259" key="16">
    <source>
        <dbReference type="PROSITE" id="PS51217"/>
    </source>
</evidence>
<dbReference type="Pfam" id="PF13361">
    <property type="entry name" value="UvrD_C"/>
    <property type="match status" value="2"/>
</dbReference>
<evidence type="ECO:0000256" key="7">
    <source>
        <dbReference type="ARBA" id="ARBA00022840"/>
    </source>
</evidence>
<evidence type="ECO:0000256" key="8">
    <source>
        <dbReference type="ARBA" id="ARBA00023125"/>
    </source>
</evidence>
<dbReference type="GO" id="GO:0000725">
    <property type="term" value="P:recombinational repair"/>
    <property type="evidence" value="ECO:0007669"/>
    <property type="project" value="TreeGrafter"/>
</dbReference>
<dbReference type="InterPro" id="IPR014017">
    <property type="entry name" value="DNA_helicase_UvrD-like_C"/>
</dbReference>
<dbReference type="PANTHER" id="PTHR11070:SF67">
    <property type="entry name" value="DNA 3'-5' HELICASE"/>
    <property type="match status" value="1"/>
</dbReference>
<evidence type="ECO:0000256" key="9">
    <source>
        <dbReference type="ARBA" id="ARBA00023204"/>
    </source>
</evidence>
<evidence type="ECO:0000256" key="5">
    <source>
        <dbReference type="ARBA" id="ARBA00022806"/>
    </source>
</evidence>
<organism evidence="17 18">
    <name type="scientific">Prevotella scopos JCM 17725</name>
    <dbReference type="NCBI Taxonomy" id="1236518"/>
    <lineage>
        <taxon>Bacteria</taxon>
        <taxon>Pseudomonadati</taxon>
        <taxon>Bacteroidota</taxon>
        <taxon>Bacteroidia</taxon>
        <taxon>Bacteroidales</taxon>
        <taxon>Prevotellaceae</taxon>
        <taxon>Prevotella</taxon>
    </lineage>
</organism>
<evidence type="ECO:0000256" key="13">
    <source>
        <dbReference type="ARBA" id="ARBA00048988"/>
    </source>
</evidence>
<protein>
    <recommendedName>
        <fullName evidence="12">DNA 3'-5' helicase</fullName>
        <ecNumber evidence="12">5.6.2.4</ecNumber>
    </recommendedName>
</protein>
<keyword evidence="10" id="KW-0413">Isomerase</keyword>
<dbReference type="SUPFAM" id="SSF52540">
    <property type="entry name" value="P-loop containing nucleoside triphosphate hydrolases"/>
    <property type="match status" value="1"/>
</dbReference>
<evidence type="ECO:0000256" key="4">
    <source>
        <dbReference type="ARBA" id="ARBA00022801"/>
    </source>
</evidence>
<evidence type="ECO:0000256" key="3">
    <source>
        <dbReference type="ARBA" id="ARBA00022763"/>
    </source>
</evidence>
<feature type="domain" description="UvrD-like helicase ATP-binding" evidence="15">
    <location>
        <begin position="1"/>
        <end position="476"/>
    </location>
</feature>
<evidence type="ECO:0000256" key="14">
    <source>
        <dbReference type="PROSITE-ProRule" id="PRU00560"/>
    </source>
</evidence>
<sequence>MKEKALTVYKASAGSGKTFTLASEYITLVVKNPQNYKKILAVTFTNKATQEMKTRILSQLYGIAHNLPDSQAYYEQVLQKTGFPDQTIRENAAEALSLLTHHYNEFRVQTIDAFFQSVLRNLARELNLTANLRIDLNDTEVEAHAVDELINSLEEGEEVLSWIRDYIDKNIEDDKGWNVIGQIKDFGKNIFKDFYKDHKANLDQLFSNPTFFDTFITDLRKRRKDSADKVKDQSRRLLQKISDSGIDTSYLISGLITFLNNLTYAGSPNKLQNKKDPFQEGPSANVLKCIKSPDKWLLTKCPPDEKEYFDTLIKKSWHKDLEQLNETRKECWREYQSCNLTLRHLSQLRLLHAISEAVDEINKDTNRFMLSNTQSILSTLMKDTDTPFVFEKMGAYLKHIMIDEFQDTSTIQWNNFRKLLDNCMAQIESHNLIVGDVKQSIYRWRQGDWKLLNNIEHDFSNEQIKIEPLDTNYRSEENIIRFNNTFFTQAVVQTVKELESDKIEGASQLIEAYKEIEQKPKKRDGKGFVRIKLIHYNQNVSSEYRENVLNELTNNIRGLLERGYKQRDIAILVRNNDVIQPIADKFQDEFGTDVSIVSDEAFRLDASLAVNVIIAALQLLIHPEDKLTESKLVKLYQQQVLQTGLDNNGLFVNENEVGLKSLLPKDYVERFELLLRKSLVDLVDEIYSLFNLGSLDGQSAYVCTFYDTLNEYLRDHPADIDDFIEEWEEVLSSNTIQSDEIDGIRLLTIHKSKGLEYDNVFIPFCDWVLEKTSGNTIWCPGDNKEKPYGELPLIPVDFSNKMMDTVFEDDYKEEHLQNTVDNMNLLYVAFTRAGKNLFITGKKASSKTFKSLKDNKTATNRSQIIQLIIDELTKSLPGATLDDAGEKEPLTFEFGELSDCVEQKEKEKSTENPFELTPETHKLRIETFPHPVSFRQSNKSHDFINGEDIDPSDKNRYIKVGNILHQLFSTILTEDDIEPRLKELEQEGVIYNDEVTSQELKNKIANALSNEKVRDWFSSRWKLFNECTILDYDKESCEVYEHRPDRVMTDGNEIIVVDFKFGKPRDEYHEQVQRYMNLLLRMGYKKVSGYIWYVVRNEIVPTPFLSDKGK</sequence>
<feature type="binding site" evidence="14">
    <location>
        <begin position="11"/>
        <end position="18"/>
    </location>
    <ligand>
        <name>ATP</name>
        <dbReference type="ChEBI" id="CHEBI:30616"/>
    </ligand>
</feature>
<dbReference type="Gene3D" id="3.90.320.10">
    <property type="match status" value="1"/>
</dbReference>
<dbReference type="GO" id="GO:0005829">
    <property type="term" value="C:cytosol"/>
    <property type="evidence" value="ECO:0007669"/>
    <property type="project" value="TreeGrafter"/>
</dbReference>
<gene>
    <name evidence="17" type="ORF">SAMN05444364_1029</name>
</gene>
<dbReference type="PROSITE" id="PS51198">
    <property type="entry name" value="UVRD_HELICASE_ATP_BIND"/>
    <property type="match status" value="1"/>
</dbReference>
<dbReference type="InterPro" id="IPR014016">
    <property type="entry name" value="UvrD-like_ATP-bd"/>
</dbReference>
<dbReference type="EMBL" id="FQWA01000002">
    <property type="protein sequence ID" value="SHF58023.1"/>
    <property type="molecule type" value="Genomic_DNA"/>
</dbReference>
<evidence type="ECO:0000313" key="17">
    <source>
        <dbReference type="EMBL" id="SHF58023.1"/>
    </source>
</evidence>